<dbReference type="Pfam" id="PF11885">
    <property type="entry name" value="DUF3405"/>
    <property type="match status" value="1"/>
</dbReference>
<comment type="caution">
    <text evidence="1">The sequence shown here is derived from an EMBL/GenBank/DDBJ whole genome shotgun (WGS) entry which is preliminary data.</text>
</comment>
<gene>
    <name evidence="1" type="ORF">PMIN01_04844</name>
</gene>
<name>A0A9P6KSB7_9PLEO</name>
<sequence>MVVRRPGRVALLLFVAGLAWFAVVATRSSWVRARAYVGQRVPGRGFAPVELEQQLERGRVGGEDGLGDGGFEGADASFWGGRGVSTEDIGASEASVLRTWTAAALPWETVGRVGSKLDYEDVNLGDEKKYMEGMLDWNRPSWVGHWPPFEDYIGRDYDPNRWEEFELDNRFYTAGHHRLSPKTASNPTPYLPLPAYNTPSWTSSWHGTHTPCTGPRGLPLNISVHDHIHAYTNIPASFPKVFAGGYDVVGLDGSACFDRYSRYGAYGFGSRDANVLHWEAPPPPPVAWADVDWGRLQDECVAGNAGRYAPGAQAVTVKSRSGVLPDDAAVEAAFSVSSGVAGPGARSSAQGRKYHARTAVLIRAWTGYVFEEDDVLAVRAMVSELSLASGGEYEVFVLLHVKDGEVDVFGNRTLYEEVVRENVPRELRGLAVLWSESVLREWYPEVGDWQVYWHQFMCLQWFSLTHPHFDYIWNWETDARYTGHHHHFLSTLTSFAAAQPRKLLWERNKRFYLPSVHGSYASFVKDTHAAVLNASSHALLLPPVWGPRPWPHSVPPQEPLGPAPPTSFEEDAFEWGVGEAADLITLLPLWDPRNTSWSYRHKIWNYAPSPQPTFSGDDATASPLPHAHAAFAHLDRRVSISTVARLSKTLLHAMHTENRAGRAMQAEMWPGTVALQHGLKAVYAPHPVFADRVWPAPYAAAVFDAAAHVHPSTGGAVERVQGAWTEEGDSPYNHDREAQFGGWSWYFSTKFPRCLYRRWLGWGAVREEWGEGEKVEGGKGADGERGERRMCMPAMLLHPVKGMAEEKIRV</sequence>
<organism evidence="1 2">
    <name type="scientific">Paraphaeosphaeria minitans</name>
    <dbReference type="NCBI Taxonomy" id="565426"/>
    <lineage>
        <taxon>Eukaryota</taxon>
        <taxon>Fungi</taxon>
        <taxon>Dikarya</taxon>
        <taxon>Ascomycota</taxon>
        <taxon>Pezizomycotina</taxon>
        <taxon>Dothideomycetes</taxon>
        <taxon>Pleosporomycetidae</taxon>
        <taxon>Pleosporales</taxon>
        <taxon>Massarineae</taxon>
        <taxon>Didymosphaeriaceae</taxon>
        <taxon>Paraphaeosphaeria</taxon>
    </lineage>
</organism>
<accession>A0A9P6KSB7</accession>
<dbReference type="AlphaFoldDB" id="A0A9P6KSB7"/>
<evidence type="ECO:0000313" key="2">
    <source>
        <dbReference type="Proteomes" id="UP000756921"/>
    </source>
</evidence>
<dbReference type="Proteomes" id="UP000756921">
    <property type="component" value="Unassembled WGS sequence"/>
</dbReference>
<reference evidence="1" key="1">
    <citation type="journal article" date="2020" name="Mol. Plant Microbe Interact.">
        <title>Genome Sequence of the Biocontrol Agent Coniothyrium minitans strain Conio (IMI 134523).</title>
        <authorList>
            <person name="Patel D."/>
            <person name="Shittu T.A."/>
            <person name="Baroncelli R."/>
            <person name="Muthumeenakshi S."/>
            <person name="Osborne T.H."/>
            <person name="Janganan T.K."/>
            <person name="Sreenivasaprasad S."/>
        </authorList>
    </citation>
    <scope>NUCLEOTIDE SEQUENCE</scope>
    <source>
        <strain evidence="1">Conio</strain>
    </source>
</reference>
<keyword evidence="2" id="KW-1185">Reference proteome</keyword>
<dbReference type="OrthoDB" id="3353407at2759"/>
<dbReference type="PANTHER" id="PTHR36205:SF2">
    <property type="entry name" value="MAJOR FACILITATOR SUPERFAMILY TRANSPORTER"/>
    <property type="match status" value="1"/>
</dbReference>
<evidence type="ECO:0000313" key="1">
    <source>
        <dbReference type="EMBL" id="KAF9737065.1"/>
    </source>
</evidence>
<dbReference type="EMBL" id="WJXW01000004">
    <property type="protein sequence ID" value="KAF9737065.1"/>
    <property type="molecule type" value="Genomic_DNA"/>
</dbReference>
<proteinExistence type="predicted"/>
<dbReference type="InterPro" id="IPR021822">
    <property type="entry name" value="DUF3405"/>
</dbReference>
<protein>
    <submittedName>
        <fullName evidence="1">Uncharacterized protein</fullName>
    </submittedName>
</protein>
<dbReference type="PANTHER" id="PTHR36205">
    <property type="entry name" value="CHROMOSOME 19, WHOLE GENOME SHOTGUN SEQUENCE"/>
    <property type="match status" value="1"/>
</dbReference>